<dbReference type="SUPFAM" id="SSF47413">
    <property type="entry name" value="lambda repressor-like DNA-binding domains"/>
    <property type="match status" value="1"/>
</dbReference>
<comment type="caution">
    <text evidence="3">The sequence shown here is derived from an EMBL/GenBank/DDBJ whole genome shotgun (WGS) entry which is preliminary data.</text>
</comment>
<dbReference type="EMBL" id="VUNR01000035">
    <property type="protein sequence ID" value="MSU09824.1"/>
    <property type="molecule type" value="Genomic_DNA"/>
</dbReference>
<keyword evidence="4" id="KW-1185">Reference proteome</keyword>
<name>A0A6I2UJR4_9FIRM</name>
<dbReference type="Proteomes" id="UP000433181">
    <property type="component" value="Unassembled WGS sequence"/>
</dbReference>
<dbReference type="InterPro" id="IPR001387">
    <property type="entry name" value="Cro/C1-type_HTH"/>
</dbReference>
<accession>A0A6I2UJR4</accession>
<evidence type="ECO:0000259" key="2">
    <source>
        <dbReference type="PROSITE" id="PS50943"/>
    </source>
</evidence>
<dbReference type="PANTHER" id="PTHR46558">
    <property type="entry name" value="TRACRIPTIONAL REGULATORY PROTEIN-RELATED-RELATED"/>
    <property type="match status" value="1"/>
</dbReference>
<dbReference type="GO" id="GO:0003677">
    <property type="term" value="F:DNA binding"/>
    <property type="evidence" value="ECO:0007669"/>
    <property type="project" value="UniProtKB-KW"/>
</dbReference>
<dbReference type="InterPro" id="IPR010982">
    <property type="entry name" value="Lambda_DNA-bd_dom_sf"/>
</dbReference>
<keyword evidence="1" id="KW-0238">DNA-binding</keyword>
<dbReference type="AlphaFoldDB" id="A0A6I2UJR4"/>
<dbReference type="CDD" id="cd00093">
    <property type="entry name" value="HTH_XRE"/>
    <property type="match status" value="1"/>
</dbReference>
<sequence length="84" mass="9994">MHLSRLYELREDNDLKQRELAALLNCSQVCYSYYELGRREIPLALLMKLADFYKTSVDYLLYRTDNPAPYEPSEKYSLMCEISE</sequence>
<dbReference type="Gene3D" id="1.10.260.40">
    <property type="entry name" value="lambda repressor-like DNA-binding domains"/>
    <property type="match status" value="1"/>
</dbReference>
<dbReference type="PROSITE" id="PS50943">
    <property type="entry name" value="HTH_CROC1"/>
    <property type="match status" value="1"/>
</dbReference>
<proteinExistence type="predicted"/>
<gene>
    <name evidence="3" type="ORF">FYJ84_12665</name>
</gene>
<dbReference type="GeneID" id="96779775"/>
<protein>
    <submittedName>
        <fullName evidence="3">Helix-turn-helix transcriptional regulator</fullName>
    </submittedName>
</protein>
<feature type="domain" description="HTH cro/C1-type" evidence="2">
    <location>
        <begin position="6"/>
        <end position="60"/>
    </location>
</feature>
<dbReference type="PANTHER" id="PTHR46558:SF14">
    <property type="entry name" value="HTH-TYPE TRANSCRIPTIONAL REGULATOR ANSR"/>
    <property type="match status" value="1"/>
</dbReference>
<dbReference type="Pfam" id="PF01381">
    <property type="entry name" value="HTH_3"/>
    <property type="match status" value="1"/>
</dbReference>
<evidence type="ECO:0000256" key="1">
    <source>
        <dbReference type="ARBA" id="ARBA00023125"/>
    </source>
</evidence>
<evidence type="ECO:0000313" key="3">
    <source>
        <dbReference type="EMBL" id="MSU09824.1"/>
    </source>
</evidence>
<dbReference type="RefSeq" id="WP_154407984.1">
    <property type="nucleotide sequence ID" value="NZ_JBGUUA010000153.1"/>
</dbReference>
<organism evidence="3 4">
    <name type="scientific">Anaerovibrio slackiae</name>
    <dbReference type="NCBI Taxonomy" id="2652309"/>
    <lineage>
        <taxon>Bacteria</taxon>
        <taxon>Bacillati</taxon>
        <taxon>Bacillota</taxon>
        <taxon>Negativicutes</taxon>
        <taxon>Selenomonadales</taxon>
        <taxon>Selenomonadaceae</taxon>
        <taxon>Anaerovibrio</taxon>
    </lineage>
</organism>
<dbReference type="SMART" id="SM00530">
    <property type="entry name" value="HTH_XRE"/>
    <property type="match status" value="1"/>
</dbReference>
<reference evidence="3 4" key="1">
    <citation type="submission" date="2019-08" db="EMBL/GenBank/DDBJ databases">
        <title>In-depth cultivation of the pig gut microbiome towards novel bacterial diversity and tailored functional studies.</title>
        <authorList>
            <person name="Wylensek D."/>
            <person name="Hitch T.C.A."/>
            <person name="Clavel T."/>
        </authorList>
    </citation>
    <scope>NUCLEOTIDE SEQUENCE [LARGE SCALE GENOMIC DNA]</scope>
    <source>
        <strain evidence="3 4">WCA-693-APC-5D-A</strain>
    </source>
</reference>
<evidence type="ECO:0000313" key="4">
    <source>
        <dbReference type="Proteomes" id="UP000433181"/>
    </source>
</evidence>